<dbReference type="Pfam" id="PF25991">
    <property type="entry name" value="KhtT_N"/>
    <property type="match status" value="1"/>
</dbReference>
<dbReference type="InterPro" id="IPR036721">
    <property type="entry name" value="RCK_C_sf"/>
</dbReference>
<dbReference type="InterPro" id="IPR058776">
    <property type="entry name" value="KhtT-like_N"/>
</dbReference>
<dbReference type="AlphaFoldDB" id="A0A927HAH2"/>
<dbReference type="PROSITE" id="PS51202">
    <property type="entry name" value="RCK_C"/>
    <property type="match status" value="1"/>
</dbReference>
<dbReference type="PIRSF" id="PIRSF005028">
    <property type="entry name" value="KhtT"/>
    <property type="match status" value="1"/>
</dbReference>
<name>A0A927HAH2_9BACI</name>
<dbReference type="Proteomes" id="UP000602076">
    <property type="component" value="Unassembled WGS sequence"/>
</dbReference>
<dbReference type="Gene3D" id="3.30.70.1450">
    <property type="entry name" value="Regulator of K+ conductance, C-terminal domain"/>
    <property type="match status" value="1"/>
</dbReference>
<accession>A0A927HAH2</accession>
<sequence>MNIRESELPGIGCKFEITTNEDEKMVIVIHNDGRRELYHYDDDHEETLSSVTLNDSESRKIAAILGGMVYSPKALEKLEMAFDGLVIEWFKVEDGATMSGRTIGELDVRNHYNVNIISVLKKDMKKMIMPGPDSIISAGDTLVIAGERPEVIRFENELLKKKGDT</sequence>
<dbReference type="RefSeq" id="WP_190996994.1">
    <property type="nucleotide sequence ID" value="NZ_JACXSI010000006.1"/>
</dbReference>
<dbReference type="PANTHER" id="PTHR30445">
    <property type="entry name" value="K(+)_H(+) ANTIPORTER SUBUNIT KHTT"/>
    <property type="match status" value="1"/>
</dbReference>
<protein>
    <submittedName>
        <fullName evidence="2">Cation:proton antiporter regulatory subunit</fullName>
    </submittedName>
</protein>
<comment type="caution">
    <text evidence="2">The sequence shown here is derived from an EMBL/GenBank/DDBJ whole genome shotgun (WGS) entry which is preliminary data.</text>
</comment>
<feature type="domain" description="RCK C-terminal" evidence="1">
    <location>
        <begin position="75"/>
        <end position="160"/>
    </location>
</feature>
<evidence type="ECO:0000259" key="1">
    <source>
        <dbReference type="PROSITE" id="PS51202"/>
    </source>
</evidence>
<gene>
    <name evidence="2" type="ORF">IEO70_03655</name>
</gene>
<dbReference type="InterPro" id="IPR026278">
    <property type="entry name" value="KhtT"/>
</dbReference>
<dbReference type="Pfam" id="PF02080">
    <property type="entry name" value="TrkA_C"/>
    <property type="match status" value="1"/>
</dbReference>
<dbReference type="PANTHER" id="PTHR30445:SF8">
    <property type="entry name" value="K(+)_H(+) ANTIPORTER SUBUNIT KHTT"/>
    <property type="match status" value="1"/>
</dbReference>
<reference evidence="2" key="1">
    <citation type="submission" date="2020-09" db="EMBL/GenBank/DDBJ databases">
        <title>Bacillus faecalis sp. nov., a moderately halophilic bacterium isolated from cow faeces.</title>
        <authorList>
            <person name="Jiang L."/>
            <person name="Lee J."/>
        </authorList>
    </citation>
    <scope>NUCLEOTIDE SEQUENCE</scope>
    <source>
        <strain evidence="2">AGMB 02131</strain>
    </source>
</reference>
<dbReference type="SUPFAM" id="SSF116726">
    <property type="entry name" value="TrkA C-terminal domain-like"/>
    <property type="match status" value="1"/>
</dbReference>
<dbReference type="GO" id="GO:0006813">
    <property type="term" value="P:potassium ion transport"/>
    <property type="evidence" value="ECO:0007669"/>
    <property type="project" value="InterPro"/>
</dbReference>
<keyword evidence="3" id="KW-1185">Reference proteome</keyword>
<dbReference type="InterPro" id="IPR050144">
    <property type="entry name" value="AAE_transporter"/>
</dbReference>
<proteinExistence type="predicted"/>
<organism evidence="2 3">
    <name type="scientific">Peribacillus faecalis</name>
    <dbReference type="NCBI Taxonomy" id="2772559"/>
    <lineage>
        <taxon>Bacteria</taxon>
        <taxon>Bacillati</taxon>
        <taxon>Bacillota</taxon>
        <taxon>Bacilli</taxon>
        <taxon>Bacillales</taxon>
        <taxon>Bacillaceae</taxon>
        <taxon>Peribacillus</taxon>
    </lineage>
</organism>
<dbReference type="EMBL" id="JACXSI010000006">
    <property type="protein sequence ID" value="MBD3107451.1"/>
    <property type="molecule type" value="Genomic_DNA"/>
</dbReference>
<dbReference type="InterPro" id="IPR006037">
    <property type="entry name" value="RCK_C"/>
</dbReference>
<evidence type="ECO:0000313" key="3">
    <source>
        <dbReference type="Proteomes" id="UP000602076"/>
    </source>
</evidence>
<evidence type="ECO:0000313" key="2">
    <source>
        <dbReference type="EMBL" id="MBD3107451.1"/>
    </source>
</evidence>
<dbReference type="GO" id="GO:0008324">
    <property type="term" value="F:monoatomic cation transmembrane transporter activity"/>
    <property type="evidence" value="ECO:0007669"/>
    <property type="project" value="InterPro"/>
</dbReference>